<feature type="compositionally biased region" description="Polar residues" evidence="1">
    <location>
        <begin position="303"/>
        <end position="327"/>
    </location>
</feature>
<dbReference type="VEuPathDB" id="VectorBase:HLOH_048757"/>
<dbReference type="Proteomes" id="UP000821853">
    <property type="component" value="Chromosome 2"/>
</dbReference>
<protein>
    <submittedName>
        <fullName evidence="2">Uncharacterized protein</fullName>
    </submittedName>
</protein>
<organism evidence="2 3">
    <name type="scientific">Haemaphysalis longicornis</name>
    <name type="common">Bush tick</name>
    <dbReference type="NCBI Taxonomy" id="44386"/>
    <lineage>
        <taxon>Eukaryota</taxon>
        <taxon>Metazoa</taxon>
        <taxon>Ecdysozoa</taxon>
        <taxon>Arthropoda</taxon>
        <taxon>Chelicerata</taxon>
        <taxon>Arachnida</taxon>
        <taxon>Acari</taxon>
        <taxon>Parasitiformes</taxon>
        <taxon>Ixodida</taxon>
        <taxon>Ixodoidea</taxon>
        <taxon>Ixodidae</taxon>
        <taxon>Haemaphysalinae</taxon>
        <taxon>Haemaphysalis</taxon>
    </lineage>
</organism>
<dbReference type="OrthoDB" id="6782675at2759"/>
<feature type="region of interest" description="Disordered" evidence="1">
    <location>
        <begin position="295"/>
        <end position="327"/>
    </location>
</feature>
<reference evidence="2 3" key="1">
    <citation type="journal article" date="2020" name="Cell">
        <title>Large-Scale Comparative Analyses of Tick Genomes Elucidate Their Genetic Diversity and Vector Capacities.</title>
        <authorList>
            <consortium name="Tick Genome and Microbiome Consortium (TIGMIC)"/>
            <person name="Jia N."/>
            <person name="Wang J."/>
            <person name="Shi W."/>
            <person name="Du L."/>
            <person name="Sun Y."/>
            <person name="Zhan W."/>
            <person name="Jiang J.F."/>
            <person name="Wang Q."/>
            <person name="Zhang B."/>
            <person name="Ji P."/>
            <person name="Bell-Sakyi L."/>
            <person name="Cui X.M."/>
            <person name="Yuan T.T."/>
            <person name="Jiang B.G."/>
            <person name="Yang W.F."/>
            <person name="Lam T.T."/>
            <person name="Chang Q.C."/>
            <person name="Ding S.J."/>
            <person name="Wang X.J."/>
            <person name="Zhu J.G."/>
            <person name="Ruan X.D."/>
            <person name="Zhao L."/>
            <person name="Wei J.T."/>
            <person name="Ye R.Z."/>
            <person name="Que T.C."/>
            <person name="Du C.H."/>
            <person name="Zhou Y.H."/>
            <person name="Cheng J.X."/>
            <person name="Dai P.F."/>
            <person name="Guo W.B."/>
            <person name="Han X.H."/>
            <person name="Huang E.J."/>
            <person name="Li L.F."/>
            <person name="Wei W."/>
            <person name="Gao Y.C."/>
            <person name="Liu J.Z."/>
            <person name="Shao H.Z."/>
            <person name="Wang X."/>
            <person name="Wang C.C."/>
            <person name="Yang T.C."/>
            <person name="Huo Q.B."/>
            <person name="Li W."/>
            <person name="Chen H.Y."/>
            <person name="Chen S.E."/>
            <person name="Zhou L.G."/>
            <person name="Ni X.B."/>
            <person name="Tian J.H."/>
            <person name="Sheng Y."/>
            <person name="Liu T."/>
            <person name="Pan Y.S."/>
            <person name="Xia L.Y."/>
            <person name="Li J."/>
            <person name="Zhao F."/>
            <person name="Cao W.C."/>
        </authorList>
    </citation>
    <scope>NUCLEOTIDE SEQUENCE [LARGE SCALE GENOMIC DNA]</scope>
    <source>
        <strain evidence="2">HaeL-2018</strain>
    </source>
</reference>
<evidence type="ECO:0000313" key="2">
    <source>
        <dbReference type="EMBL" id="KAH9367710.1"/>
    </source>
</evidence>
<dbReference type="AlphaFoldDB" id="A0A9J6FNA4"/>
<comment type="caution">
    <text evidence="2">The sequence shown here is derived from an EMBL/GenBank/DDBJ whole genome shotgun (WGS) entry which is preliminary data.</text>
</comment>
<accession>A0A9J6FNA4</accession>
<name>A0A9J6FNA4_HAELO</name>
<keyword evidence="3" id="KW-1185">Reference proteome</keyword>
<gene>
    <name evidence="2" type="ORF">HPB48_011358</name>
</gene>
<proteinExistence type="predicted"/>
<dbReference type="EMBL" id="JABSTR010000004">
    <property type="protein sequence ID" value="KAH9367710.1"/>
    <property type="molecule type" value="Genomic_DNA"/>
</dbReference>
<evidence type="ECO:0000256" key="1">
    <source>
        <dbReference type="SAM" id="MobiDB-lite"/>
    </source>
</evidence>
<sequence>MCRLLRREANYQADYIKDCLKLACFREAPPGGGDKRLRNALRSASFATNFLWQKIFAQIPRKPRAVPAHQEVHVLDTSEIPPQAQKALSLGPKFCVQPKLDRVELLSVVRTAAARVNAEDVDRCVSEGVDVLRSMPKTKRAVHTKEVVSSLRDADMKLLLSDKEGGFAVMSSETYAQKAREAIAADFRHVSDVDPLKVRKTALNRCEDMGLDRVAASVKKSQQARLTVFFSAKTHKPECPFRVIVSERGTWQHSVGLFLQRFLSMLPIHDPFRVRKAQDVSTLLEMEQPRAAIQQDGLHTRQQRQWQSQEVKNSPVQGTLSTSGSKRSYQQQRRTLCGLLCIPGETRGQFYFSSCQVDDEVPYDLLGCITTPQLCDWVAKKSGQTTEDLTTQSSLKLRMKLSEFQEYFMEPTMRASGNTNTTPSINVTTMNRMDLCLLLVLQEQQRQAERPQLLMENLIAFRCA</sequence>
<evidence type="ECO:0000313" key="3">
    <source>
        <dbReference type="Proteomes" id="UP000821853"/>
    </source>
</evidence>